<feature type="signal peptide" evidence="5">
    <location>
        <begin position="1"/>
        <end position="20"/>
    </location>
</feature>
<dbReference type="PANTHER" id="PTHR43774:SF1">
    <property type="entry name" value="PEPTIDE METHIONINE SULFOXIDE REDUCTASE MSRA 2"/>
    <property type="match status" value="1"/>
</dbReference>
<dbReference type="GO" id="GO:0033744">
    <property type="term" value="F:L-methionine:thioredoxin-disulfide S-oxidoreductase activity"/>
    <property type="evidence" value="ECO:0007669"/>
    <property type="project" value="RHEA"/>
</dbReference>
<proteinExistence type="inferred from homology"/>
<name>A0A2W5PRU2_9BACT</name>
<feature type="chain" id="PRO_5015910919" description="Peptide methionine sulfoxide reductase MsrA" evidence="5">
    <location>
        <begin position="21"/>
        <end position="196"/>
    </location>
</feature>
<dbReference type="HAMAP" id="MF_01401">
    <property type="entry name" value="MsrA"/>
    <property type="match status" value="1"/>
</dbReference>
<evidence type="ECO:0000256" key="5">
    <source>
        <dbReference type="SAM" id="SignalP"/>
    </source>
</evidence>
<evidence type="ECO:0000256" key="2">
    <source>
        <dbReference type="ARBA" id="ARBA00047806"/>
    </source>
</evidence>
<comment type="catalytic activity">
    <reaction evidence="3 4">
        <text>[thioredoxin]-disulfide + L-methionine + H2O = L-methionine (S)-S-oxide + [thioredoxin]-dithiol</text>
        <dbReference type="Rhea" id="RHEA:19993"/>
        <dbReference type="Rhea" id="RHEA-COMP:10698"/>
        <dbReference type="Rhea" id="RHEA-COMP:10700"/>
        <dbReference type="ChEBI" id="CHEBI:15377"/>
        <dbReference type="ChEBI" id="CHEBI:29950"/>
        <dbReference type="ChEBI" id="CHEBI:50058"/>
        <dbReference type="ChEBI" id="CHEBI:57844"/>
        <dbReference type="ChEBI" id="CHEBI:58772"/>
        <dbReference type="EC" id="1.8.4.11"/>
    </reaction>
</comment>
<protein>
    <recommendedName>
        <fullName evidence="4">Peptide methionine sulfoxide reductase MsrA</fullName>
        <shortName evidence="4">Protein-methionine-S-oxide reductase</shortName>
        <ecNumber evidence="4">1.8.4.11</ecNumber>
    </recommendedName>
    <alternativeName>
        <fullName evidence="4">Peptide-methionine (S)-S-oxide reductase</fullName>
        <shortName evidence="4">Peptide Met(O) reductase</shortName>
    </alternativeName>
</protein>
<dbReference type="SUPFAM" id="SSF55068">
    <property type="entry name" value="Peptide methionine sulfoxide reductase"/>
    <property type="match status" value="1"/>
</dbReference>
<reference evidence="7 8" key="1">
    <citation type="submission" date="2017-08" db="EMBL/GenBank/DDBJ databases">
        <title>Infants hospitalized years apart are colonized by the same room-sourced microbial strains.</title>
        <authorList>
            <person name="Brooks B."/>
            <person name="Olm M.R."/>
            <person name="Firek B.A."/>
            <person name="Baker R."/>
            <person name="Thomas B.C."/>
            <person name="Morowitz M.J."/>
            <person name="Banfield J.F."/>
        </authorList>
    </citation>
    <scope>NUCLEOTIDE SEQUENCE [LARGE SCALE GENOMIC DNA]</scope>
    <source>
        <strain evidence="7">S2_005_002_R2_29</strain>
    </source>
</reference>
<evidence type="ECO:0000256" key="4">
    <source>
        <dbReference type="HAMAP-Rule" id="MF_01401"/>
    </source>
</evidence>
<dbReference type="EMBL" id="QFQB01000013">
    <property type="protein sequence ID" value="PZQ47417.1"/>
    <property type="molecule type" value="Genomic_DNA"/>
</dbReference>
<dbReference type="AlphaFoldDB" id="A0A2W5PRU2"/>
<dbReference type="PANTHER" id="PTHR43774">
    <property type="entry name" value="PEPTIDE METHIONINE SULFOXIDE REDUCTASE"/>
    <property type="match status" value="1"/>
</dbReference>
<dbReference type="GO" id="GO:0008113">
    <property type="term" value="F:peptide-methionine (S)-S-oxide reductase activity"/>
    <property type="evidence" value="ECO:0007669"/>
    <property type="project" value="UniProtKB-UniRule"/>
</dbReference>
<sequence length="196" mass="21682">MKMIVSLIAASLFLPTVARAENKTAIFAGGCFWCMEAEFSHHKGISDVTSGYAGGPAGKAPTYEDVSSGMSGFNEAISVTYDPAIVTYAQLLDIFWSNVDPFDDKGQFCDKGSQYVAAIFYGTPDEEKQALTSLKKIEEKFKEKVATQIEPRTTFFPAEEHHQDYSEKNSVRYNLYKNGCGRPKALEKIWGGRSSD</sequence>
<feature type="domain" description="Peptide methionine sulphoxide reductase MsrA" evidence="6">
    <location>
        <begin position="24"/>
        <end position="174"/>
    </location>
</feature>
<evidence type="ECO:0000259" key="6">
    <source>
        <dbReference type="Pfam" id="PF01625"/>
    </source>
</evidence>
<evidence type="ECO:0000313" key="7">
    <source>
        <dbReference type="EMBL" id="PZQ47417.1"/>
    </source>
</evidence>
<evidence type="ECO:0000256" key="1">
    <source>
        <dbReference type="ARBA" id="ARBA00023002"/>
    </source>
</evidence>
<dbReference type="NCBIfam" id="TIGR00401">
    <property type="entry name" value="msrA"/>
    <property type="match status" value="1"/>
</dbReference>
<dbReference type="InterPro" id="IPR036509">
    <property type="entry name" value="Met_Sox_Rdtase_MsrA_sf"/>
</dbReference>
<evidence type="ECO:0000313" key="8">
    <source>
        <dbReference type="Proteomes" id="UP000249417"/>
    </source>
</evidence>
<dbReference type="Pfam" id="PF01625">
    <property type="entry name" value="PMSR"/>
    <property type="match status" value="1"/>
</dbReference>
<comment type="catalytic activity">
    <reaction evidence="2 4">
        <text>L-methionyl-[protein] + [thioredoxin]-disulfide + H2O = L-methionyl-(S)-S-oxide-[protein] + [thioredoxin]-dithiol</text>
        <dbReference type="Rhea" id="RHEA:14217"/>
        <dbReference type="Rhea" id="RHEA-COMP:10698"/>
        <dbReference type="Rhea" id="RHEA-COMP:10700"/>
        <dbReference type="Rhea" id="RHEA-COMP:12313"/>
        <dbReference type="Rhea" id="RHEA-COMP:12315"/>
        <dbReference type="ChEBI" id="CHEBI:15377"/>
        <dbReference type="ChEBI" id="CHEBI:16044"/>
        <dbReference type="ChEBI" id="CHEBI:29950"/>
        <dbReference type="ChEBI" id="CHEBI:44120"/>
        <dbReference type="ChEBI" id="CHEBI:50058"/>
        <dbReference type="EC" id="1.8.4.11"/>
    </reaction>
</comment>
<comment type="caution">
    <text evidence="7">The sequence shown here is derived from an EMBL/GenBank/DDBJ whole genome shotgun (WGS) entry which is preliminary data.</text>
</comment>
<keyword evidence="5" id="KW-0732">Signal</keyword>
<organism evidence="7 8">
    <name type="scientific">Micavibrio aeruginosavorus</name>
    <dbReference type="NCBI Taxonomy" id="349221"/>
    <lineage>
        <taxon>Bacteria</taxon>
        <taxon>Pseudomonadati</taxon>
        <taxon>Bdellovibrionota</taxon>
        <taxon>Bdellovibrionia</taxon>
        <taxon>Bdellovibrionales</taxon>
        <taxon>Pseudobdellovibrionaceae</taxon>
        <taxon>Micavibrio</taxon>
    </lineage>
</organism>
<comment type="function">
    <text evidence="4">Has an important function as a repair enzyme for proteins that have been inactivated by oxidation. Catalyzes the reversible oxidation-reduction of methionine sulfoxide in proteins to methionine.</text>
</comment>
<feature type="active site" evidence="4">
    <location>
        <position position="31"/>
    </location>
</feature>
<dbReference type="EC" id="1.8.4.11" evidence="4"/>
<accession>A0A2W5PRU2</accession>
<dbReference type="Gene3D" id="3.30.1060.10">
    <property type="entry name" value="Peptide methionine sulphoxide reductase MsrA"/>
    <property type="match status" value="1"/>
</dbReference>
<gene>
    <name evidence="4 7" type="primary">msrA</name>
    <name evidence="7" type="ORF">DI551_03380</name>
</gene>
<dbReference type="Proteomes" id="UP000249417">
    <property type="component" value="Unassembled WGS sequence"/>
</dbReference>
<evidence type="ECO:0000256" key="3">
    <source>
        <dbReference type="ARBA" id="ARBA00048782"/>
    </source>
</evidence>
<dbReference type="InterPro" id="IPR002569">
    <property type="entry name" value="Met_Sox_Rdtase_MsrA_dom"/>
</dbReference>
<comment type="similarity">
    <text evidence="4">Belongs to the MsrA Met sulfoxide reductase family.</text>
</comment>
<keyword evidence="1 4" id="KW-0560">Oxidoreductase</keyword>